<dbReference type="AlphaFoldDB" id="W9XJ99"/>
<evidence type="ECO:0000256" key="8">
    <source>
        <dbReference type="SAM" id="MobiDB-lite"/>
    </source>
</evidence>
<sequence>MAPITRSSVHGRPTDRSQDRFEEPLLPSDEEMADNYEAESSQEDPQSPYQSTAQEILRPLQDTADRVSKQVEEFAKALDKFVANREPTDGSLWEDALVLLDRYSKIAQIRKTITAADDSDSQTQTQTQKVLLESDLWGLIRNLLYCNSPDTLNSAQIAQESRLGGLHRYSGNIELWTAFLDSDVVAQQYECILAWLQDRAADTSPPIQTQLKTLLEKSERGEGVWSAGPVYTQTAIKQQKRTRALSGPLDPSIQNLNRSHARKGDRKSLVAQLDPDSRTRESAVLQEEDEYYEQAAWRTCWEMLRRGQTGAEIQSWWAERREVWRYAVVRGCSPNMGEMANSPWLRILNLASNAEWSERCYSLTRNPAILDVYQKAVYGVLCGEMEVSKSAAKTIDDHLFVIFNALLIQRYQHYIQAYRHKLGNPEAIVYHPQPSAITQIRQYAGKAPSEPTTKDETHLPHKLLELTIVSKDFDTFFVGMGKAAAQVAHATGLGSHLMKDNDDDVSDVARINAQDQDSVRMVVHLQLLLRALGFLESSYTSHEYEMENNIASYIGWLEREGKFSLLPLYGSKLSEQRRPRVLGAILINVTDRRERDLQVKLMKQYHIDISEVAYGIFWLANMDTIKRLRNMTEIPTPPRITVPGATTSTAQLRVRPGLMAGEVSDADDKIIRSVEWYRYVDAENWGSVAWSVTVLYKMFLVEGNFVALRQLLDRASLSEISLAAVGMNLNFADDEPPADDEKGEDEETDDDHIQPISPSRKRKDPMPEHPLVKAGTDRGTLAYKSLVWRQLEQLVAAIDSLDVFQEIADNLEANRMNPAAVRSCKRDMKKALEDVRQVMQPLFDPEFLCRSQDDMEGVLLTALRNHYIPECILAYNSVLYCAGHYVSRVWLVECLELSQLVAQNPTLTDAFVEGGRMKELVRAFALDSRALLEATEQSGSKTKKIKAEKGNSDIWKVSWKQQGPVDLEALD</sequence>
<comment type="function">
    <text evidence="7">Functions as a component of the nuclear pore complex (NPC).</text>
</comment>
<feature type="region of interest" description="Disordered" evidence="8">
    <location>
        <begin position="241"/>
        <end position="282"/>
    </location>
</feature>
<dbReference type="STRING" id="1182542.W9XJ99"/>
<evidence type="ECO:0000256" key="4">
    <source>
        <dbReference type="ARBA" id="ARBA00023010"/>
    </source>
</evidence>
<comment type="subunit">
    <text evidence="7">Part of the nuclear pore complex (NPC).</text>
</comment>
<feature type="region of interest" description="Disordered" evidence="8">
    <location>
        <begin position="1"/>
        <end position="51"/>
    </location>
</feature>
<evidence type="ECO:0000256" key="5">
    <source>
        <dbReference type="ARBA" id="ARBA00023132"/>
    </source>
</evidence>
<dbReference type="eggNOG" id="KOG1964">
    <property type="taxonomic scope" value="Eukaryota"/>
</dbReference>
<evidence type="ECO:0000256" key="3">
    <source>
        <dbReference type="ARBA" id="ARBA00022927"/>
    </source>
</evidence>
<feature type="compositionally biased region" description="Acidic residues" evidence="8">
    <location>
        <begin position="28"/>
        <end position="42"/>
    </location>
</feature>
<organism evidence="9 10">
    <name type="scientific">Capronia epimyces CBS 606.96</name>
    <dbReference type="NCBI Taxonomy" id="1182542"/>
    <lineage>
        <taxon>Eukaryota</taxon>
        <taxon>Fungi</taxon>
        <taxon>Dikarya</taxon>
        <taxon>Ascomycota</taxon>
        <taxon>Pezizomycotina</taxon>
        <taxon>Eurotiomycetes</taxon>
        <taxon>Chaetothyriomycetidae</taxon>
        <taxon>Chaetothyriales</taxon>
        <taxon>Herpotrichiellaceae</taxon>
        <taxon>Capronia</taxon>
    </lineage>
</organism>
<keyword evidence="3" id="KW-0653">Protein transport</keyword>
<dbReference type="InterPro" id="IPR007252">
    <property type="entry name" value="Nup84/Nup107"/>
</dbReference>
<dbReference type="GO" id="GO:0000973">
    <property type="term" value="P:post-transcriptional tethering of RNA polymerase II gene DNA at nuclear periphery"/>
    <property type="evidence" value="ECO:0007669"/>
    <property type="project" value="TreeGrafter"/>
</dbReference>
<dbReference type="OrthoDB" id="3098at2759"/>
<feature type="compositionally biased region" description="Acidic residues" evidence="8">
    <location>
        <begin position="732"/>
        <end position="750"/>
    </location>
</feature>
<dbReference type="Gene3D" id="1.10.3450.20">
    <property type="match status" value="1"/>
</dbReference>
<dbReference type="GO" id="GO:0031965">
    <property type="term" value="C:nuclear membrane"/>
    <property type="evidence" value="ECO:0007669"/>
    <property type="project" value="UniProtKB-SubCell"/>
</dbReference>
<dbReference type="GO" id="GO:0017056">
    <property type="term" value="F:structural constituent of nuclear pore"/>
    <property type="evidence" value="ECO:0007669"/>
    <property type="project" value="UniProtKB-UniRule"/>
</dbReference>
<dbReference type="EMBL" id="AMGY01000010">
    <property type="protein sequence ID" value="EXJ77405.1"/>
    <property type="molecule type" value="Genomic_DNA"/>
</dbReference>
<keyword evidence="5 7" id="KW-0906">Nuclear pore complex</keyword>
<dbReference type="Pfam" id="PF04121">
    <property type="entry name" value="Nup84_Nup100"/>
    <property type="match status" value="1"/>
</dbReference>
<dbReference type="GO" id="GO:0031080">
    <property type="term" value="C:nuclear pore outer ring"/>
    <property type="evidence" value="ECO:0007669"/>
    <property type="project" value="TreeGrafter"/>
</dbReference>
<dbReference type="GO" id="GO:0006606">
    <property type="term" value="P:protein import into nucleus"/>
    <property type="evidence" value="ECO:0007669"/>
    <property type="project" value="TreeGrafter"/>
</dbReference>
<dbReference type="PANTHER" id="PTHR13003:SF2">
    <property type="entry name" value="NUCLEAR PORE COMPLEX PROTEIN NUP107"/>
    <property type="match status" value="1"/>
</dbReference>
<gene>
    <name evidence="9" type="ORF">A1O3_09631</name>
</gene>
<comment type="caution">
    <text evidence="9">The sequence shown here is derived from an EMBL/GenBank/DDBJ whole genome shotgun (WGS) entry which is preliminary data.</text>
</comment>
<evidence type="ECO:0000256" key="6">
    <source>
        <dbReference type="ARBA" id="ARBA00023242"/>
    </source>
</evidence>
<name>W9XJ99_9EURO</name>
<keyword evidence="2" id="KW-0509">mRNA transport</keyword>
<evidence type="ECO:0000313" key="9">
    <source>
        <dbReference type="EMBL" id="EXJ77405.1"/>
    </source>
</evidence>
<evidence type="ECO:0000313" key="10">
    <source>
        <dbReference type="Proteomes" id="UP000019478"/>
    </source>
</evidence>
<dbReference type="GeneID" id="19173715"/>
<dbReference type="RefSeq" id="XP_007737915.1">
    <property type="nucleotide sequence ID" value="XM_007739725.1"/>
</dbReference>
<reference evidence="9 10" key="1">
    <citation type="submission" date="2013-03" db="EMBL/GenBank/DDBJ databases">
        <title>The Genome Sequence of Capronia epimyces CBS 606.96.</title>
        <authorList>
            <consortium name="The Broad Institute Genomics Platform"/>
            <person name="Cuomo C."/>
            <person name="de Hoog S."/>
            <person name="Gorbushina A."/>
            <person name="Walker B."/>
            <person name="Young S.K."/>
            <person name="Zeng Q."/>
            <person name="Gargeya S."/>
            <person name="Fitzgerald M."/>
            <person name="Haas B."/>
            <person name="Abouelleil A."/>
            <person name="Allen A.W."/>
            <person name="Alvarado L."/>
            <person name="Arachchi H.M."/>
            <person name="Berlin A.M."/>
            <person name="Chapman S.B."/>
            <person name="Gainer-Dewar J."/>
            <person name="Goldberg J."/>
            <person name="Griggs A."/>
            <person name="Gujja S."/>
            <person name="Hansen M."/>
            <person name="Howarth C."/>
            <person name="Imamovic A."/>
            <person name="Ireland A."/>
            <person name="Larimer J."/>
            <person name="McCowan C."/>
            <person name="Murphy C."/>
            <person name="Pearson M."/>
            <person name="Poon T.W."/>
            <person name="Priest M."/>
            <person name="Roberts A."/>
            <person name="Saif S."/>
            <person name="Shea T."/>
            <person name="Sisk P."/>
            <person name="Sykes S."/>
            <person name="Wortman J."/>
            <person name="Nusbaum C."/>
            <person name="Birren B."/>
        </authorList>
    </citation>
    <scope>NUCLEOTIDE SEQUENCE [LARGE SCALE GENOMIC DNA]</scope>
    <source>
        <strain evidence="9 10">CBS 606.96</strain>
    </source>
</reference>
<feature type="region of interest" description="Disordered" evidence="8">
    <location>
        <begin position="731"/>
        <end position="774"/>
    </location>
</feature>
<dbReference type="HOGENOM" id="CLU_005882_0_0_1"/>
<evidence type="ECO:0000256" key="2">
    <source>
        <dbReference type="ARBA" id="ARBA00022816"/>
    </source>
</evidence>
<keyword evidence="10" id="KW-1185">Reference proteome</keyword>
<dbReference type="PANTHER" id="PTHR13003">
    <property type="entry name" value="NUP107-RELATED"/>
    <property type="match status" value="1"/>
</dbReference>
<keyword evidence="4 7" id="KW-0811">Translocation</keyword>
<dbReference type="Proteomes" id="UP000019478">
    <property type="component" value="Unassembled WGS sequence"/>
</dbReference>
<comment type="similarity">
    <text evidence="7">Belongs to the nucleoporin Nup84/Nup107 family.</text>
</comment>
<keyword evidence="1 7" id="KW-0813">Transport</keyword>
<feature type="compositionally biased region" description="Basic and acidic residues" evidence="8">
    <location>
        <begin position="12"/>
        <end position="23"/>
    </location>
</feature>
<keyword evidence="6 7" id="KW-0539">Nucleus</keyword>
<evidence type="ECO:0000256" key="7">
    <source>
        <dbReference type="RuleBase" id="RU365072"/>
    </source>
</evidence>
<evidence type="ECO:0000256" key="1">
    <source>
        <dbReference type="ARBA" id="ARBA00022448"/>
    </source>
</evidence>
<comment type="subcellular location">
    <subcellularLocation>
        <location evidence="7">Nucleus</location>
        <location evidence="7">Nuclear pore complex</location>
    </subcellularLocation>
    <subcellularLocation>
        <location evidence="7">Nucleus membrane</location>
    </subcellularLocation>
</comment>
<dbReference type="GO" id="GO:0006406">
    <property type="term" value="P:mRNA export from nucleus"/>
    <property type="evidence" value="ECO:0007669"/>
    <property type="project" value="TreeGrafter"/>
</dbReference>
<accession>W9XJ99</accession>
<dbReference type="Gene3D" id="1.20.190.50">
    <property type="match status" value="1"/>
</dbReference>
<proteinExistence type="inferred from homology"/>
<protein>
    <recommendedName>
        <fullName evidence="7">Nuclear pore complex protein</fullName>
    </recommendedName>
</protein>
<keyword evidence="7" id="KW-0472">Membrane</keyword>